<evidence type="ECO:0000313" key="3">
    <source>
        <dbReference type="Proteomes" id="UP001168877"/>
    </source>
</evidence>
<evidence type="ECO:0000256" key="1">
    <source>
        <dbReference type="SAM" id="Phobius"/>
    </source>
</evidence>
<name>A0AA39RHS6_ACESA</name>
<comment type="caution">
    <text evidence="2">The sequence shown here is derived from an EMBL/GenBank/DDBJ whole genome shotgun (WGS) entry which is preliminary data.</text>
</comment>
<evidence type="ECO:0000313" key="2">
    <source>
        <dbReference type="EMBL" id="KAK0573934.1"/>
    </source>
</evidence>
<proteinExistence type="predicted"/>
<reference evidence="2" key="1">
    <citation type="journal article" date="2022" name="Plant J.">
        <title>Strategies of tolerance reflected in two North American maple genomes.</title>
        <authorList>
            <person name="McEvoy S.L."/>
            <person name="Sezen U.U."/>
            <person name="Trouern-Trend A."/>
            <person name="McMahon S.M."/>
            <person name="Schaberg P.G."/>
            <person name="Yang J."/>
            <person name="Wegrzyn J.L."/>
            <person name="Swenson N.G."/>
        </authorList>
    </citation>
    <scope>NUCLEOTIDE SEQUENCE</scope>
    <source>
        <strain evidence="2">NS2018</strain>
    </source>
</reference>
<keyword evidence="1" id="KW-0472">Membrane</keyword>
<organism evidence="2 3">
    <name type="scientific">Acer saccharum</name>
    <name type="common">Sugar maple</name>
    <dbReference type="NCBI Taxonomy" id="4024"/>
    <lineage>
        <taxon>Eukaryota</taxon>
        <taxon>Viridiplantae</taxon>
        <taxon>Streptophyta</taxon>
        <taxon>Embryophyta</taxon>
        <taxon>Tracheophyta</taxon>
        <taxon>Spermatophyta</taxon>
        <taxon>Magnoliopsida</taxon>
        <taxon>eudicotyledons</taxon>
        <taxon>Gunneridae</taxon>
        <taxon>Pentapetalae</taxon>
        <taxon>rosids</taxon>
        <taxon>malvids</taxon>
        <taxon>Sapindales</taxon>
        <taxon>Sapindaceae</taxon>
        <taxon>Hippocastanoideae</taxon>
        <taxon>Acereae</taxon>
        <taxon>Acer</taxon>
    </lineage>
</organism>
<gene>
    <name evidence="2" type="ORF">LWI29_015770</name>
</gene>
<sequence>MTPQDRQENVYFVIYVLMSTFYFYFTLLLVPVVALLGDFIYQGVQRWFFPYNYQIVQEIHKHEPGEGRTQMLEMELGNQLTPEEARSLAIAQLPREISKHTGFAFDSPGYESFFASQFGIYAPQKAWDVARRASMRSKPNIGKKN</sequence>
<feature type="transmembrane region" description="Helical" evidence="1">
    <location>
        <begin position="12"/>
        <end position="36"/>
    </location>
</feature>
<reference evidence="2" key="2">
    <citation type="submission" date="2023-06" db="EMBL/GenBank/DDBJ databases">
        <authorList>
            <person name="Swenson N.G."/>
            <person name="Wegrzyn J.L."/>
            <person name="Mcevoy S.L."/>
        </authorList>
    </citation>
    <scope>NUCLEOTIDE SEQUENCE</scope>
    <source>
        <strain evidence="2">NS2018</strain>
        <tissue evidence="2">Leaf</tissue>
    </source>
</reference>
<protein>
    <submittedName>
        <fullName evidence="2">Uncharacterized protein</fullName>
    </submittedName>
</protein>
<keyword evidence="3" id="KW-1185">Reference proteome</keyword>
<keyword evidence="1" id="KW-1133">Transmembrane helix</keyword>
<keyword evidence="1" id="KW-0812">Transmembrane</keyword>
<dbReference type="AlphaFoldDB" id="A0AA39RHS6"/>
<accession>A0AA39RHS6</accession>
<dbReference type="Proteomes" id="UP001168877">
    <property type="component" value="Unassembled WGS sequence"/>
</dbReference>
<dbReference type="EMBL" id="JAUESC010000387">
    <property type="protein sequence ID" value="KAK0573934.1"/>
    <property type="molecule type" value="Genomic_DNA"/>
</dbReference>